<dbReference type="Proteomes" id="UP000775213">
    <property type="component" value="Unassembled WGS sequence"/>
</dbReference>
<accession>A0AAV7HAV2</accession>
<dbReference type="AlphaFoldDB" id="A0AAV7HAV2"/>
<protein>
    <recommendedName>
        <fullName evidence="3">DUF4283 domain-containing protein</fullName>
    </recommendedName>
</protein>
<proteinExistence type="predicted"/>
<gene>
    <name evidence="1" type="ORF">IEQ34_007431</name>
</gene>
<comment type="caution">
    <text evidence="1">The sequence shown here is derived from an EMBL/GenBank/DDBJ whole genome shotgun (WGS) entry which is preliminary data.</text>
</comment>
<reference evidence="1 2" key="1">
    <citation type="journal article" date="2021" name="Hortic Res">
        <title>Chromosome-scale assembly of the Dendrobium chrysotoxum genome enhances the understanding of orchid evolution.</title>
        <authorList>
            <person name="Zhang Y."/>
            <person name="Zhang G.Q."/>
            <person name="Zhang D."/>
            <person name="Liu X.D."/>
            <person name="Xu X.Y."/>
            <person name="Sun W.H."/>
            <person name="Yu X."/>
            <person name="Zhu X."/>
            <person name="Wang Z.W."/>
            <person name="Zhao X."/>
            <person name="Zhong W.Y."/>
            <person name="Chen H."/>
            <person name="Yin W.L."/>
            <person name="Huang T."/>
            <person name="Niu S.C."/>
            <person name="Liu Z.J."/>
        </authorList>
    </citation>
    <scope>NUCLEOTIDE SEQUENCE [LARGE SCALE GENOMIC DNA]</scope>
    <source>
        <strain evidence="1">Lindl</strain>
    </source>
</reference>
<organism evidence="1 2">
    <name type="scientific">Dendrobium chrysotoxum</name>
    <name type="common">Orchid</name>
    <dbReference type="NCBI Taxonomy" id="161865"/>
    <lineage>
        <taxon>Eukaryota</taxon>
        <taxon>Viridiplantae</taxon>
        <taxon>Streptophyta</taxon>
        <taxon>Embryophyta</taxon>
        <taxon>Tracheophyta</taxon>
        <taxon>Spermatophyta</taxon>
        <taxon>Magnoliopsida</taxon>
        <taxon>Liliopsida</taxon>
        <taxon>Asparagales</taxon>
        <taxon>Orchidaceae</taxon>
        <taxon>Epidendroideae</taxon>
        <taxon>Malaxideae</taxon>
        <taxon>Dendrobiinae</taxon>
        <taxon>Dendrobium</taxon>
    </lineage>
</organism>
<evidence type="ECO:0000313" key="1">
    <source>
        <dbReference type="EMBL" id="KAH0464645.1"/>
    </source>
</evidence>
<keyword evidence="2" id="KW-1185">Reference proteome</keyword>
<sequence length="242" mass="27103">MKCMYDDVIIQYDKEMTTPSSLYPEVPNGKSHTVKEVHQFIHTSCKGYPALMFDDSIVSQQAALFVLTLVRKFLLRHLNLDVIHNFFINLKLSDLSILACQLRLLKWTPDFNVCEESLITPVWISFPIEDLLTDHDKVLSTLVTTEDIGCRTQGNVVVTRKPTTSQIEPSSLNGVDPLTNQNVKINLGANLPCASHNLEEQMLAIIPNLNNVPSTSSNPYATNLNLFDMEVVLLDATCTNVL</sequence>
<name>A0AAV7HAV2_DENCH</name>
<dbReference type="EMBL" id="JAGFBR010000007">
    <property type="protein sequence ID" value="KAH0464645.1"/>
    <property type="molecule type" value="Genomic_DNA"/>
</dbReference>
<evidence type="ECO:0008006" key="3">
    <source>
        <dbReference type="Google" id="ProtNLM"/>
    </source>
</evidence>
<evidence type="ECO:0000313" key="2">
    <source>
        <dbReference type="Proteomes" id="UP000775213"/>
    </source>
</evidence>